<evidence type="ECO:0000313" key="2">
    <source>
        <dbReference type="EMBL" id="PIA47849.1"/>
    </source>
</evidence>
<organism evidence="2 3">
    <name type="scientific">Aquilegia coerulea</name>
    <name type="common">Rocky mountain columbine</name>
    <dbReference type="NCBI Taxonomy" id="218851"/>
    <lineage>
        <taxon>Eukaryota</taxon>
        <taxon>Viridiplantae</taxon>
        <taxon>Streptophyta</taxon>
        <taxon>Embryophyta</taxon>
        <taxon>Tracheophyta</taxon>
        <taxon>Spermatophyta</taxon>
        <taxon>Magnoliopsida</taxon>
        <taxon>Ranunculales</taxon>
        <taxon>Ranunculaceae</taxon>
        <taxon>Thalictroideae</taxon>
        <taxon>Aquilegia</taxon>
    </lineage>
</organism>
<dbReference type="Proteomes" id="UP000230069">
    <property type="component" value="Unassembled WGS sequence"/>
</dbReference>
<dbReference type="OrthoDB" id="605328at2759"/>
<reference evidence="2 3" key="1">
    <citation type="submission" date="2017-09" db="EMBL/GenBank/DDBJ databases">
        <title>WGS assembly of Aquilegia coerulea Goldsmith.</title>
        <authorList>
            <person name="Hodges S."/>
            <person name="Kramer E."/>
            <person name="Nordborg M."/>
            <person name="Tomkins J."/>
            <person name="Borevitz J."/>
            <person name="Derieg N."/>
            <person name="Yan J."/>
            <person name="Mihaltcheva S."/>
            <person name="Hayes R.D."/>
            <person name="Rokhsar D."/>
        </authorList>
    </citation>
    <scope>NUCLEOTIDE SEQUENCE [LARGE SCALE GENOMIC DNA]</scope>
    <source>
        <strain evidence="3">cv. Goldsmith</strain>
    </source>
</reference>
<dbReference type="PANTHER" id="PTHR35546">
    <property type="entry name" value="F-BOX PROTEIN INTERACTION DOMAIN PROTEIN-RELATED"/>
    <property type="match status" value="1"/>
</dbReference>
<protein>
    <recommendedName>
        <fullName evidence="1">F-box domain-containing protein</fullName>
    </recommendedName>
</protein>
<dbReference type="InParanoid" id="A0A2G5DWE8"/>
<dbReference type="Pfam" id="PF00646">
    <property type="entry name" value="F-box"/>
    <property type="match status" value="1"/>
</dbReference>
<dbReference type="STRING" id="218851.A0A2G5DWE8"/>
<sequence length="389" mass="45591">MNFSNSLPFSDDLIVQIFIRLPIKPLFRFKCVCKQWQALICNHPSIVLRNTTGFYIMVNSTKALQPGNIKFINVHPSGFIIGSSSSDQLVIDMNLNFIQQSVVIVDSNKGFLLLQKKKMSTSLDDDDDKEQPTQYFVCNPLSKQLISLPKPKYRYDREKASFFCYKDDSVDQHDHIEFIVTCYNGSVREIYSSKTRLWIEVEPGLRRDSRGIFFNERVYWLDRWCNSSLLCLVQGDGIRKIKFPCSKQSTYYEQLIGVSGESLYFADSNRSCFMVWRLVNGVHWCMKHHITFKRVIYPEADWITKKHSFIPLAFHPLNYQLVLVFMNSRLVIYRMDEQRIELINELQDQIFPSIHNLPHNKLFPDIRNMLLFPFSLAAWSTCTPRIKDT</sequence>
<dbReference type="PANTHER" id="PTHR35546:SF25">
    <property type="entry name" value="F-BOX DOMAIN-CONTAINING PROTEIN"/>
    <property type="match status" value="1"/>
</dbReference>
<dbReference type="EMBL" id="KZ305031">
    <property type="protein sequence ID" value="PIA47849.1"/>
    <property type="molecule type" value="Genomic_DNA"/>
</dbReference>
<dbReference type="Gene3D" id="1.20.1280.50">
    <property type="match status" value="1"/>
</dbReference>
<dbReference type="InterPro" id="IPR036047">
    <property type="entry name" value="F-box-like_dom_sf"/>
</dbReference>
<dbReference type="Pfam" id="PF24750">
    <property type="entry name" value="b-prop_At3g26010-like"/>
    <property type="match status" value="1"/>
</dbReference>
<dbReference type="InterPro" id="IPR001810">
    <property type="entry name" value="F-box_dom"/>
</dbReference>
<accession>A0A2G5DWE8</accession>
<evidence type="ECO:0000313" key="3">
    <source>
        <dbReference type="Proteomes" id="UP000230069"/>
    </source>
</evidence>
<proteinExistence type="predicted"/>
<name>A0A2G5DWE8_AQUCA</name>
<dbReference type="InterPro" id="IPR056592">
    <property type="entry name" value="Beta-prop_At3g26010-like"/>
</dbReference>
<dbReference type="InterPro" id="IPR055290">
    <property type="entry name" value="At3g26010-like"/>
</dbReference>
<dbReference type="AlphaFoldDB" id="A0A2G5DWE8"/>
<dbReference type="CDD" id="cd22157">
    <property type="entry name" value="F-box_AtFBW1-like"/>
    <property type="match status" value="1"/>
</dbReference>
<evidence type="ECO:0000259" key="1">
    <source>
        <dbReference type="SMART" id="SM00256"/>
    </source>
</evidence>
<gene>
    <name evidence="2" type="ORF">AQUCO_01400442v1</name>
</gene>
<feature type="domain" description="F-box" evidence="1">
    <location>
        <begin position="9"/>
        <end position="49"/>
    </location>
</feature>
<keyword evidence="3" id="KW-1185">Reference proteome</keyword>
<dbReference type="SMART" id="SM00256">
    <property type="entry name" value="FBOX"/>
    <property type="match status" value="1"/>
</dbReference>
<dbReference type="SUPFAM" id="SSF81383">
    <property type="entry name" value="F-box domain"/>
    <property type="match status" value="1"/>
</dbReference>